<proteinExistence type="predicted"/>
<organism evidence="2 3">
    <name type="scientific">Rhizophagus irregularis</name>
    <dbReference type="NCBI Taxonomy" id="588596"/>
    <lineage>
        <taxon>Eukaryota</taxon>
        <taxon>Fungi</taxon>
        <taxon>Fungi incertae sedis</taxon>
        <taxon>Mucoromycota</taxon>
        <taxon>Glomeromycotina</taxon>
        <taxon>Glomeromycetes</taxon>
        <taxon>Glomerales</taxon>
        <taxon>Glomeraceae</taxon>
        <taxon>Rhizophagus</taxon>
    </lineage>
</organism>
<evidence type="ECO:0000313" key="2">
    <source>
        <dbReference type="EMBL" id="PKY46546.1"/>
    </source>
</evidence>
<keyword evidence="1" id="KW-0472">Membrane</keyword>
<evidence type="ECO:0000256" key="1">
    <source>
        <dbReference type="SAM" id="Phobius"/>
    </source>
</evidence>
<name>A0A2I1GIU2_9GLOM</name>
<protein>
    <submittedName>
        <fullName evidence="2">Uncharacterized protein</fullName>
    </submittedName>
</protein>
<keyword evidence="1" id="KW-0812">Transmembrane</keyword>
<dbReference type="Proteomes" id="UP000234323">
    <property type="component" value="Unassembled WGS sequence"/>
</dbReference>
<comment type="caution">
    <text evidence="2">The sequence shown here is derived from an EMBL/GenBank/DDBJ whole genome shotgun (WGS) entry which is preliminary data.</text>
</comment>
<keyword evidence="3" id="KW-1185">Reference proteome</keyword>
<reference evidence="2 3" key="1">
    <citation type="submission" date="2015-10" db="EMBL/GenBank/DDBJ databases">
        <title>Genome analyses suggest a sexual origin of heterokaryosis in a supposedly ancient asexual fungus.</title>
        <authorList>
            <person name="Ropars J."/>
            <person name="Sedzielewska K."/>
            <person name="Noel J."/>
            <person name="Charron P."/>
            <person name="Farinelli L."/>
            <person name="Marton T."/>
            <person name="Kruger M."/>
            <person name="Pelin A."/>
            <person name="Brachmann A."/>
            <person name="Corradi N."/>
        </authorList>
    </citation>
    <scope>NUCLEOTIDE SEQUENCE [LARGE SCALE GENOMIC DNA]</scope>
    <source>
        <strain evidence="2 3">A4</strain>
    </source>
</reference>
<evidence type="ECO:0000313" key="3">
    <source>
        <dbReference type="Proteomes" id="UP000234323"/>
    </source>
</evidence>
<keyword evidence="1" id="KW-1133">Transmembrane helix</keyword>
<feature type="transmembrane region" description="Helical" evidence="1">
    <location>
        <begin position="29"/>
        <end position="50"/>
    </location>
</feature>
<gene>
    <name evidence="2" type="ORF">RhiirA4_190543</name>
</gene>
<dbReference type="EMBL" id="LLXI01000462">
    <property type="protein sequence ID" value="PKY46546.1"/>
    <property type="molecule type" value="Genomic_DNA"/>
</dbReference>
<accession>A0A2I1GIU2</accession>
<dbReference type="AlphaFoldDB" id="A0A2I1GIU2"/>
<sequence>MKRCFICYIVIFWNECTDISTSSFITLKLLVLCSMVPSTLFFINNGFFYCSRYPIEKRSTVNSINAPRGPEKSVQITKDRE</sequence>